<dbReference type="Proteomes" id="UP001176941">
    <property type="component" value="Chromosome 25"/>
</dbReference>
<name>A0ABN8YZ35_RANTA</name>
<protein>
    <submittedName>
        <fullName evidence="1">Uncharacterized protein</fullName>
    </submittedName>
</protein>
<sequence length="217" mass="23235">MSLPPLPICPLTQSHPTSAGLLGPCHPNKSDSSPCPPPLSGLSLRELPAGHLTPSPLELMSVTPGKLAVCLVSLSSLPVAPRHHSHLAQTVTEALEPQPLAQAASPIAPFFLGLQWWAGRWGECRWYACMVCCPVVWDSKPCETWSLGVTLGCSKCLFMCKVGERAEGGLSVLLWFIWRVNLAEPDTPGEGIAETTGFPTAEGSALLFVFDQKKKKG</sequence>
<organism evidence="1 2">
    <name type="scientific">Rangifer tarandus platyrhynchus</name>
    <name type="common">Svalbard reindeer</name>
    <dbReference type="NCBI Taxonomy" id="3082113"/>
    <lineage>
        <taxon>Eukaryota</taxon>
        <taxon>Metazoa</taxon>
        <taxon>Chordata</taxon>
        <taxon>Craniata</taxon>
        <taxon>Vertebrata</taxon>
        <taxon>Euteleostomi</taxon>
        <taxon>Mammalia</taxon>
        <taxon>Eutheria</taxon>
        <taxon>Laurasiatheria</taxon>
        <taxon>Artiodactyla</taxon>
        <taxon>Ruminantia</taxon>
        <taxon>Pecora</taxon>
        <taxon>Cervidae</taxon>
        <taxon>Odocoileinae</taxon>
        <taxon>Rangifer</taxon>
    </lineage>
</organism>
<dbReference type="EMBL" id="OX459961">
    <property type="protein sequence ID" value="CAI9165921.1"/>
    <property type="molecule type" value="Genomic_DNA"/>
</dbReference>
<gene>
    <name evidence="1" type="ORF">MRATA1EN1_LOCUS14883</name>
</gene>
<reference evidence="1" key="1">
    <citation type="submission" date="2023-04" db="EMBL/GenBank/DDBJ databases">
        <authorList>
            <consortium name="ELIXIR-Norway"/>
        </authorList>
    </citation>
    <scope>NUCLEOTIDE SEQUENCE [LARGE SCALE GENOMIC DNA]</scope>
</reference>
<accession>A0ABN8YZ35</accession>
<evidence type="ECO:0000313" key="2">
    <source>
        <dbReference type="Proteomes" id="UP001176941"/>
    </source>
</evidence>
<proteinExistence type="predicted"/>
<keyword evidence="2" id="KW-1185">Reference proteome</keyword>
<evidence type="ECO:0000313" key="1">
    <source>
        <dbReference type="EMBL" id="CAI9165921.1"/>
    </source>
</evidence>